<feature type="domain" description="DUF547" evidence="2">
    <location>
        <begin position="73"/>
        <end position="169"/>
    </location>
</feature>
<evidence type="ECO:0000313" key="4">
    <source>
        <dbReference type="Proteomes" id="UP000023541"/>
    </source>
</evidence>
<evidence type="ECO:0000256" key="1">
    <source>
        <dbReference type="SAM" id="SignalP"/>
    </source>
</evidence>
<dbReference type="OrthoDB" id="526867at2"/>
<dbReference type="InterPro" id="IPR006869">
    <property type="entry name" value="DUF547"/>
</dbReference>
<keyword evidence="4" id="KW-1185">Reference proteome</keyword>
<dbReference type="AlphaFoldDB" id="A0A023BNU6"/>
<dbReference type="eggNOG" id="COG0398">
    <property type="taxonomic scope" value="Bacteria"/>
</dbReference>
<dbReference type="PANTHER" id="PTHR34386:SF1">
    <property type="entry name" value="GLUTAREDOXIN-LIKE PROTEIN NRDH"/>
    <property type="match status" value="1"/>
</dbReference>
<proteinExistence type="predicted"/>
<dbReference type="EMBL" id="AQRA01000013">
    <property type="protein sequence ID" value="EZH71641.1"/>
    <property type="molecule type" value="Genomic_DNA"/>
</dbReference>
<organism evidence="3 4">
    <name type="scientific">Aquimarina atlantica</name>
    <dbReference type="NCBI Taxonomy" id="1317122"/>
    <lineage>
        <taxon>Bacteria</taxon>
        <taxon>Pseudomonadati</taxon>
        <taxon>Bacteroidota</taxon>
        <taxon>Flavobacteriia</taxon>
        <taxon>Flavobacteriales</taxon>
        <taxon>Flavobacteriaceae</taxon>
        <taxon>Aquimarina</taxon>
    </lineage>
</organism>
<evidence type="ECO:0000259" key="2">
    <source>
        <dbReference type="Pfam" id="PF04784"/>
    </source>
</evidence>
<dbReference type="RefSeq" id="WP_034247018.1">
    <property type="nucleotide sequence ID" value="NZ_AQRA01000013.1"/>
</dbReference>
<dbReference type="Proteomes" id="UP000023541">
    <property type="component" value="Unassembled WGS sequence"/>
</dbReference>
<reference evidence="3 4" key="1">
    <citation type="submission" date="2014-04" db="EMBL/GenBank/DDBJ databases">
        <title>Aquimarina sp. 22II-S11-z7 Genome Sequencing.</title>
        <authorList>
            <person name="Lai Q."/>
        </authorList>
    </citation>
    <scope>NUCLEOTIDE SEQUENCE [LARGE SCALE GENOMIC DNA]</scope>
    <source>
        <strain evidence="3 4">22II-S11-z7</strain>
    </source>
</reference>
<dbReference type="Pfam" id="PF04784">
    <property type="entry name" value="DUF547"/>
    <property type="match status" value="1"/>
</dbReference>
<name>A0A023BNU6_9FLAO</name>
<protein>
    <recommendedName>
        <fullName evidence="2">DUF547 domain-containing protein</fullName>
    </recommendedName>
</protein>
<comment type="caution">
    <text evidence="3">The sequence shown here is derived from an EMBL/GenBank/DDBJ whole genome shotgun (WGS) entry which is preliminary data.</text>
</comment>
<feature type="signal peptide" evidence="1">
    <location>
        <begin position="1"/>
        <end position="23"/>
    </location>
</feature>
<dbReference type="PANTHER" id="PTHR34386">
    <property type="entry name" value="GLUTAREDOXIN"/>
    <property type="match status" value="1"/>
</dbReference>
<dbReference type="GO" id="GO:0009055">
    <property type="term" value="F:electron transfer activity"/>
    <property type="evidence" value="ECO:0007669"/>
    <property type="project" value="TreeGrafter"/>
</dbReference>
<feature type="chain" id="PRO_5001511714" description="DUF547 domain-containing protein" evidence="1">
    <location>
        <begin position="24"/>
        <end position="236"/>
    </location>
</feature>
<evidence type="ECO:0000313" key="3">
    <source>
        <dbReference type="EMBL" id="EZH71641.1"/>
    </source>
</evidence>
<gene>
    <name evidence="3" type="ORF">ATO12_06685</name>
</gene>
<accession>A0A023BNU6</accession>
<keyword evidence="1" id="KW-0732">Signal</keyword>
<dbReference type="STRING" id="1317122.ATO12_06685"/>
<sequence>MKKITILLVLLSIQFGFSQSSTAFFTKADSFFKTYVSNGRVNYKTIKKDPSSLEELLKIAANVKVTISDVKTYQAFYINAYNLAVIKGIVDKYPTKSPLDIKGFFDKTTYVLGGKKTTLNDLENKILRKNFPKEARFHFVLVCAGLGCPPIIPSAYKPSTLEDQLQRQTVKALNNPNFIKVKGNKVQLSQIFEWYKVDFTQNGSEVDFVNKFRKEKIPAKAKVSYYSYDWSLNQTK</sequence>
<dbReference type="InterPro" id="IPR051548">
    <property type="entry name" value="Grx-like_ET"/>
</dbReference>
<dbReference type="GO" id="GO:0045454">
    <property type="term" value="P:cell redox homeostasis"/>
    <property type="evidence" value="ECO:0007669"/>
    <property type="project" value="TreeGrafter"/>
</dbReference>